<comment type="similarity">
    <text evidence="2">Belongs to the bacterial secretin family. GSP D subfamily.</text>
</comment>
<dbReference type="GO" id="GO:0009279">
    <property type="term" value="C:cell outer membrane"/>
    <property type="evidence" value="ECO:0007669"/>
    <property type="project" value="UniProtKB-SubCell"/>
</dbReference>
<evidence type="ECO:0000259" key="14">
    <source>
        <dbReference type="Pfam" id="PF03958"/>
    </source>
</evidence>
<dbReference type="AlphaFoldDB" id="A0AB74UUV3"/>
<feature type="chain" id="PRO_5044490469" evidence="12">
    <location>
        <begin position="28"/>
        <end position="699"/>
    </location>
</feature>
<feature type="domain" description="NolW-like" evidence="14">
    <location>
        <begin position="200"/>
        <end position="273"/>
    </location>
</feature>
<feature type="domain" description="NolW-like" evidence="14">
    <location>
        <begin position="279"/>
        <end position="394"/>
    </location>
</feature>
<dbReference type="Pfam" id="PF21305">
    <property type="entry name" value="type_II_gspD_N0"/>
    <property type="match status" value="1"/>
</dbReference>
<dbReference type="NCBIfam" id="TIGR02517">
    <property type="entry name" value="type_II_gspD"/>
    <property type="match status" value="1"/>
</dbReference>
<proteinExistence type="inferred from homology"/>
<feature type="region of interest" description="Disordered" evidence="11">
    <location>
        <begin position="670"/>
        <end position="699"/>
    </location>
</feature>
<dbReference type="InterPro" id="IPR049371">
    <property type="entry name" value="GspD-like_N0"/>
</dbReference>
<protein>
    <submittedName>
        <fullName evidence="16">Type II secretion system secretin GspD</fullName>
    </submittedName>
</protein>
<feature type="domain" description="GspD-like N0" evidence="15">
    <location>
        <begin position="41"/>
        <end position="110"/>
    </location>
</feature>
<dbReference type="GO" id="GO:0015628">
    <property type="term" value="P:protein secretion by the type II secretion system"/>
    <property type="evidence" value="ECO:0007669"/>
    <property type="project" value="InterPro"/>
</dbReference>
<evidence type="ECO:0000256" key="11">
    <source>
        <dbReference type="SAM" id="MobiDB-lite"/>
    </source>
</evidence>
<dbReference type="EMBL" id="CP170721">
    <property type="protein sequence ID" value="XIA20200.1"/>
    <property type="molecule type" value="Genomic_DNA"/>
</dbReference>
<dbReference type="InterPro" id="IPR038591">
    <property type="entry name" value="NolW-like_sf"/>
</dbReference>
<feature type="domain" description="NolW-like" evidence="14">
    <location>
        <begin position="135"/>
        <end position="195"/>
    </location>
</feature>
<dbReference type="RefSeq" id="WP_395117921.1">
    <property type="nucleotide sequence ID" value="NZ_CP170721.1"/>
</dbReference>
<gene>
    <name evidence="16" type="primary">gspD</name>
    <name evidence="16" type="ORF">ACFYG5_08770</name>
</gene>
<evidence type="ECO:0000256" key="10">
    <source>
        <dbReference type="RuleBase" id="RU004004"/>
    </source>
</evidence>
<keyword evidence="4" id="KW-1134">Transmembrane beta strand</keyword>
<keyword evidence="6 12" id="KW-0732">Signal</keyword>
<keyword evidence="3 10" id="KW-0813">Transport</keyword>
<sequence length="699" mass="72252">MNQHTLQAAIVAVALSCAYVPALRAMAQAAESPAPVKTVTLNFVDADIEGVVKAMAEVTGKNFVLDPRVKGTVNIISARPVARDTVYEVFLSALRLQGFAAVEDHGLVKILPEADAKQHSNVQSSRHPGSDGLQTRVFALAHQSAVQLVPTLRPLVAPNNTITALQDSNSLVITDYASNLERLAGIIAAVDQPDEAGATMIVLQHASALDAARTINNLFAAAPQALQTLQGTDPTQRVAVIADARSNSLLVRAADPARLAQVRKFAALLDSPTSAAGNVHVVYLKNAEAVQLAETLRGIYSGSASSPGQVSGAAAPAEAVSPNATAGVAIGGGAQAASGGGGMPATGDAMPQAATVPGIIQADAATNSIIITAPDAVYNNLRAVVEKLDARRLQVYVEALVVELTANKAGEFGIQWQDLGGIGESGTQVFGGTNFGGAGRNIIGIAQNPASAGPGLNIGTVHGSVTVGGVQVLNLGLLARALETDSNANILSTPTLLTLDNEEAKIVVGQNVPFITGQYAVSGAATTPSPFQTIERKDVGLTLRIRPQISEGGVVRLQIYQEVSSIADTANPAGVITNTRSIESTVLVDDGQIIVLGGLMQDSVNGGVAKVPLLGSLPLLGGLFRYNNHSRTKTNLMVFLRPTVLRDAQGAGALTGERYDYIRGQQIHAEPTRGAVRGNDPSPLLPPLPPASAGQDNRR</sequence>
<reference evidence="16" key="1">
    <citation type="submission" date="2024-10" db="EMBL/GenBank/DDBJ databases">
        <authorList>
            <person name="Lesea H.P."/>
            <person name="Kuehl J.V."/>
            <person name="Chandonia J.-M."/>
        </authorList>
    </citation>
    <scope>NUCLEOTIDE SEQUENCE</scope>
    <source>
        <strain evidence="16">FW102-FHT14D07</strain>
    </source>
</reference>
<evidence type="ECO:0000256" key="2">
    <source>
        <dbReference type="ARBA" id="ARBA00006980"/>
    </source>
</evidence>
<evidence type="ECO:0000256" key="3">
    <source>
        <dbReference type="ARBA" id="ARBA00022448"/>
    </source>
</evidence>
<dbReference type="Pfam" id="PF03958">
    <property type="entry name" value="Secretin_N"/>
    <property type="match status" value="3"/>
</dbReference>
<dbReference type="InterPro" id="IPR013356">
    <property type="entry name" value="T2SS_GspD"/>
</dbReference>
<dbReference type="PANTHER" id="PTHR30332">
    <property type="entry name" value="PROBABLE GENERAL SECRETION PATHWAY PROTEIN D"/>
    <property type="match status" value="1"/>
</dbReference>
<evidence type="ECO:0000259" key="13">
    <source>
        <dbReference type="Pfam" id="PF00263"/>
    </source>
</evidence>
<dbReference type="InterPro" id="IPR005644">
    <property type="entry name" value="NolW-like"/>
</dbReference>
<evidence type="ECO:0000313" key="16">
    <source>
        <dbReference type="EMBL" id="XIA20200.1"/>
    </source>
</evidence>
<dbReference type="PRINTS" id="PR00811">
    <property type="entry name" value="BCTERIALGSPD"/>
</dbReference>
<keyword evidence="9" id="KW-0998">Cell outer membrane</keyword>
<dbReference type="Gene3D" id="3.30.1370.120">
    <property type="match status" value="3"/>
</dbReference>
<evidence type="ECO:0000256" key="1">
    <source>
        <dbReference type="ARBA" id="ARBA00004442"/>
    </source>
</evidence>
<dbReference type="Pfam" id="PF00263">
    <property type="entry name" value="Secretin"/>
    <property type="match status" value="1"/>
</dbReference>
<evidence type="ECO:0000256" key="4">
    <source>
        <dbReference type="ARBA" id="ARBA00022452"/>
    </source>
</evidence>
<name>A0AB74UUV3_9GAMM</name>
<evidence type="ECO:0000256" key="6">
    <source>
        <dbReference type="ARBA" id="ARBA00022729"/>
    </source>
</evidence>
<comment type="subcellular location">
    <subcellularLocation>
        <location evidence="1 10">Cell outer membrane</location>
    </subcellularLocation>
</comment>
<keyword evidence="5" id="KW-0812">Transmembrane</keyword>
<dbReference type="PANTHER" id="PTHR30332:SF24">
    <property type="entry name" value="SECRETIN GSPD-RELATED"/>
    <property type="match status" value="1"/>
</dbReference>
<dbReference type="GO" id="GO:0015627">
    <property type="term" value="C:type II protein secretion system complex"/>
    <property type="evidence" value="ECO:0007669"/>
    <property type="project" value="InterPro"/>
</dbReference>
<feature type="domain" description="Type II/III secretion system secretin-like" evidence="13">
    <location>
        <begin position="481"/>
        <end position="646"/>
    </location>
</feature>
<evidence type="ECO:0000256" key="12">
    <source>
        <dbReference type="SAM" id="SignalP"/>
    </source>
</evidence>
<dbReference type="InterPro" id="IPR004846">
    <property type="entry name" value="T2SS/T3SS_dom"/>
</dbReference>
<dbReference type="InterPro" id="IPR001775">
    <property type="entry name" value="GspD/PilQ"/>
</dbReference>
<evidence type="ECO:0000259" key="15">
    <source>
        <dbReference type="Pfam" id="PF21305"/>
    </source>
</evidence>
<evidence type="ECO:0000256" key="5">
    <source>
        <dbReference type="ARBA" id="ARBA00022692"/>
    </source>
</evidence>
<accession>A0AB74UUV3</accession>
<keyword evidence="8" id="KW-0472">Membrane</keyword>
<dbReference type="InterPro" id="IPR050810">
    <property type="entry name" value="Bact_Secretion_Sys_Channel"/>
</dbReference>
<feature type="signal peptide" evidence="12">
    <location>
        <begin position="1"/>
        <end position="27"/>
    </location>
</feature>
<evidence type="ECO:0000256" key="8">
    <source>
        <dbReference type="ARBA" id="ARBA00023136"/>
    </source>
</evidence>
<organism evidence="16">
    <name type="scientific">Rhodanobacter sp. FW102-FHT14D07</name>
    <dbReference type="NCBI Taxonomy" id="3351462"/>
    <lineage>
        <taxon>Bacteria</taxon>
        <taxon>Pseudomonadati</taxon>
        <taxon>Pseudomonadota</taxon>
        <taxon>Gammaproteobacteria</taxon>
        <taxon>Lysobacterales</taxon>
        <taxon>Rhodanobacteraceae</taxon>
        <taxon>Rhodanobacter</taxon>
    </lineage>
</organism>
<evidence type="ECO:0000256" key="7">
    <source>
        <dbReference type="ARBA" id="ARBA00022927"/>
    </source>
</evidence>
<evidence type="ECO:0000256" key="9">
    <source>
        <dbReference type="ARBA" id="ARBA00023237"/>
    </source>
</evidence>
<keyword evidence="7" id="KW-0653">Protein transport</keyword>